<organism evidence="2 3">
    <name type="scientific">Cladophialophora chaetospira</name>
    <dbReference type="NCBI Taxonomy" id="386627"/>
    <lineage>
        <taxon>Eukaryota</taxon>
        <taxon>Fungi</taxon>
        <taxon>Dikarya</taxon>
        <taxon>Ascomycota</taxon>
        <taxon>Pezizomycotina</taxon>
        <taxon>Eurotiomycetes</taxon>
        <taxon>Chaetothyriomycetidae</taxon>
        <taxon>Chaetothyriales</taxon>
        <taxon>Herpotrichiellaceae</taxon>
        <taxon>Cladophialophora</taxon>
    </lineage>
</organism>
<sequence>MNGNTTLTPQEVKQQLAAPVKREHSAIAESSGADSATSSDTEGPPKKPRTLQTNSNQRHNRESASKEVVVLPPKASTDIAATKPFELPPDLARVPKEVEEALVNAVTKVQEAEQRSASPSGAPPSVFIPFAVLKEEGNGDVRRCLGAYSDRWAANMRALDYVCDYDDDEIYNWLWAMQQRVDRCKNDMVLWWVGKDGLLKIGVKEEGEAMMLVGIEEFTVASSFTKDKARRWDREWDISPSDDPSDRVFQI</sequence>
<evidence type="ECO:0000256" key="1">
    <source>
        <dbReference type="SAM" id="MobiDB-lite"/>
    </source>
</evidence>
<keyword evidence="3" id="KW-1185">Reference proteome</keyword>
<feature type="region of interest" description="Disordered" evidence="1">
    <location>
        <begin position="1"/>
        <end position="70"/>
    </location>
</feature>
<proteinExistence type="predicted"/>
<name>A0AA39CDT4_9EURO</name>
<feature type="compositionally biased region" description="Polar residues" evidence="1">
    <location>
        <begin position="1"/>
        <end position="13"/>
    </location>
</feature>
<accession>A0AA39CDT4</accession>
<evidence type="ECO:0000313" key="2">
    <source>
        <dbReference type="EMBL" id="KAJ9604611.1"/>
    </source>
</evidence>
<feature type="compositionally biased region" description="Low complexity" evidence="1">
    <location>
        <begin position="29"/>
        <end position="42"/>
    </location>
</feature>
<dbReference type="AlphaFoldDB" id="A0AA39CDT4"/>
<dbReference type="Proteomes" id="UP001172673">
    <property type="component" value="Unassembled WGS sequence"/>
</dbReference>
<comment type="caution">
    <text evidence="2">The sequence shown here is derived from an EMBL/GenBank/DDBJ whole genome shotgun (WGS) entry which is preliminary data.</text>
</comment>
<evidence type="ECO:0000313" key="3">
    <source>
        <dbReference type="Proteomes" id="UP001172673"/>
    </source>
</evidence>
<reference evidence="2" key="1">
    <citation type="submission" date="2022-10" db="EMBL/GenBank/DDBJ databases">
        <title>Culturing micro-colonial fungi from biological soil crusts in the Mojave desert and describing Neophaeococcomyces mojavensis, and introducing the new genera and species Taxawa tesnikishii.</title>
        <authorList>
            <person name="Kurbessoian T."/>
            <person name="Stajich J.E."/>
        </authorList>
    </citation>
    <scope>NUCLEOTIDE SEQUENCE</scope>
    <source>
        <strain evidence="2">TK_41</strain>
    </source>
</reference>
<gene>
    <name evidence="2" type="ORF">H2200_010725</name>
</gene>
<protein>
    <submittedName>
        <fullName evidence="2">Uncharacterized protein</fullName>
    </submittedName>
</protein>
<dbReference type="EMBL" id="JAPDRK010000018">
    <property type="protein sequence ID" value="KAJ9604611.1"/>
    <property type="molecule type" value="Genomic_DNA"/>
</dbReference>